<reference evidence="1 2" key="1">
    <citation type="journal article" date="2021" name="Hortic Res">
        <title>High-quality reference genome and annotation aids understanding of berry development for evergreen blueberry (Vaccinium darrowii).</title>
        <authorList>
            <person name="Yu J."/>
            <person name="Hulse-Kemp A.M."/>
            <person name="Babiker E."/>
            <person name="Staton M."/>
        </authorList>
    </citation>
    <scope>NUCLEOTIDE SEQUENCE [LARGE SCALE GENOMIC DNA]</scope>
    <source>
        <strain evidence="2">cv. NJ 8807/NJ 8810</strain>
        <tissue evidence="1">Young leaf</tissue>
    </source>
</reference>
<evidence type="ECO:0000313" key="1">
    <source>
        <dbReference type="EMBL" id="KAH7852871.1"/>
    </source>
</evidence>
<name>A0ACB7YHH4_9ERIC</name>
<comment type="caution">
    <text evidence="1">The sequence shown here is derived from an EMBL/GenBank/DDBJ whole genome shotgun (WGS) entry which is preliminary data.</text>
</comment>
<accession>A0ACB7YHH4</accession>
<sequence length="774" mass="87878">MILDNEEDRGRVDEKELYEKTKSLYSWILLLQIPNNPKITASSSFEMRVADAEAETATEHSTPVLITQLQSLERHGSEVYTQYIFKLFQDEILRESALVVANRVDKGEVCRLYYLEHYARRESNWTVEYNPVDNQIKCCCLMFESFGLPCCHMISVMKYEHLLAIPESLIMQRWTKRARPQQPTIGQISPSMTSMARYGILSSGYNLMSFYASHTHESFQHARQVSHEMTSWMRERWEKVKKLRTSDVGERSSVGSLFGMADPLIVKTKGNPGSNAESKGTRKAKKCRVCQCIGHDKRTCPKFKSKKYAVMNTRKRKAEVTQTRKSKRQLASKDPMSSQTMDPVMKTRKRKAKAPTQTSKSKRQVQSKDLPLSLNESSETRTAIHKTIVEGVQMSAEHLGSYATRAVVCERYVAIWELTKSQIPHVVSTSELKPICEIEGSANKNLVREFYAGIDRSTTDLRKETLTSFVRGVKIVVTPDALAKFRKFKRPSPDEPLIQAVKKYGWKEVWATMLKKGCEPNESNIIYVNTLEQDFVFLHHLFWWNVNPKPPLRSLTKDQARMIFAIYNGTPPDIAMLWFCSIYAVYCKTSSVASLPLGVLLTQFMLNEYGVVVDPDDDWQVQKSPLGRATIGKSEGQNKLHRVSKCPNLATVEGNNDLLLSIHENISDVFDLLVDIKKKQVRLEKNQLEMVQRMTRIEKKLGINKGNGVESSKAVEDDDESGDDEGDGDESGGDESGDTEGDGNESDGDDEESEPQDEEDENESQSEGDDEDED</sequence>
<proteinExistence type="predicted"/>
<keyword evidence="2" id="KW-1185">Reference proteome</keyword>
<protein>
    <submittedName>
        <fullName evidence="1">Uncharacterized protein</fullName>
    </submittedName>
</protein>
<gene>
    <name evidence="1" type="ORF">Vadar_030302</name>
</gene>
<dbReference type="EMBL" id="CM037158">
    <property type="protein sequence ID" value="KAH7852871.1"/>
    <property type="molecule type" value="Genomic_DNA"/>
</dbReference>
<organism evidence="1 2">
    <name type="scientific">Vaccinium darrowii</name>
    <dbReference type="NCBI Taxonomy" id="229202"/>
    <lineage>
        <taxon>Eukaryota</taxon>
        <taxon>Viridiplantae</taxon>
        <taxon>Streptophyta</taxon>
        <taxon>Embryophyta</taxon>
        <taxon>Tracheophyta</taxon>
        <taxon>Spermatophyta</taxon>
        <taxon>Magnoliopsida</taxon>
        <taxon>eudicotyledons</taxon>
        <taxon>Gunneridae</taxon>
        <taxon>Pentapetalae</taxon>
        <taxon>asterids</taxon>
        <taxon>Ericales</taxon>
        <taxon>Ericaceae</taxon>
        <taxon>Vaccinioideae</taxon>
        <taxon>Vaccinieae</taxon>
        <taxon>Vaccinium</taxon>
    </lineage>
</organism>
<evidence type="ECO:0000313" key="2">
    <source>
        <dbReference type="Proteomes" id="UP000828048"/>
    </source>
</evidence>
<dbReference type="Proteomes" id="UP000828048">
    <property type="component" value="Chromosome 8"/>
</dbReference>